<feature type="transmembrane region" description="Helical" evidence="1">
    <location>
        <begin position="105"/>
        <end position="123"/>
    </location>
</feature>
<keyword evidence="1" id="KW-0812">Transmembrane</keyword>
<evidence type="ECO:0000313" key="3">
    <source>
        <dbReference type="Proteomes" id="UP001596472"/>
    </source>
</evidence>
<dbReference type="EMBL" id="JBHTBS010000001">
    <property type="protein sequence ID" value="MFC7335809.1"/>
    <property type="molecule type" value="Genomic_DNA"/>
</dbReference>
<reference evidence="3" key="1">
    <citation type="journal article" date="2019" name="Int. J. Syst. Evol. Microbiol.">
        <title>The Global Catalogue of Microorganisms (GCM) 10K type strain sequencing project: providing services to taxonomists for standard genome sequencing and annotation.</title>
        <authorList>
            <consortium name="The Broad Institute Genomics Platform"/>
            <consortium name="The Broad Institute Genome Sequencing Center for Infectious Disease"/>
            <person name="Wu L."/>
            <person name="Ma J."/>
        </authorList>
    </citation>
    <scope>NUCLEOTIDE SEQUENCE [LARGE SCALE GENOMIC DNA]</scope>
    <source>
        <strain evidence="3">CGMCC 4.1467</strain>
    </source>
</reference>
<accession>A0ABW2L3F1</accession>
<sequence length="140" mass="16174">MKISSPRSLWFGLLGTAFFVWLMIDSITHTSAFRFIYPDTKSSEAGSVMIVLGNARLAISILDQLRADADYSNSDSREPRDARAKLKWWPKLESSRDSVMRTRSLSLPTWILLVLWLGTWFVFHRRSLRAEQPQKQPTRS</sequence>
<name>A0ABW2L3F1_9BACT</name>
<evidence type="ECO:0000313" key="2">
    <source>
        <dbReference type="EMBL" id="MFC7335809.1"/>
    </source>
</evidence>
<gene>
    <name evidence="2" type="ORF">ACFQY0_01365</name>
</gene>
<keyword evidence="1" id="KW-0472">Membrane</keyword>
<protein>
    <submittedName>
        <fullName evidence="2">Uncharacterized protein</fullName>
    </submittedName>
</protein>
<dbReference type="RefSeq" id="WP_379708288.1">
    <property type="nucleotide sequence ID" value="NZ_JBHTBS010000001.1"/>
</dbReference>
<evidence type="ECO:0000256" key="1">
    <source>
        <dbReference type="SAM" id="Phobius"/>
    </source>
</evidence>
<keyword evidence="1" id="KW-1133">Transmembrane helix</keyword>
<comment type="caution">
    <text evidence="2">The sequence shown here is derived from an EMBL/GenBank/DDBJ whole genome shotgun (WGS) entry which is preliminary data.</text>
</comment>
<proteinExistence type="predicted"/>
<dbReference type="Proteomes" id="UP001596472">
    <property type="component" value="Unassembled WGS sequence"/>
</dbReference>
<keyword evidence="3" id="KW-1185">Reference proteome</keyword>
<organism evidence="2 3">
    <name type="scientific">Haloferula chungangensis</name>
    <dbReference type="NCBI Taxonomy" id="1048331"/>
    <lineage>
        <taxon>Bacteria</taxon>
        <taxon>Pseudomonadati</taxon>
        <taxon>Verrucomicrobiota</taxon>
        <taxon>Verrucomicrobiia</taxon>
        <taxon>Verrucomicrobiales</taxon>
        <taxon>Verrucomicrobiaceae</taxon>
        <taxon>Haloferula</taxon>
    </lineage>
</organism>